<protein>
    <submittedName>
        <fullName evidence="1">Uncharacterized protein</fullName>
    </submittedName>
</protein>
<sequence>MPKRSVALPSVANKFDQQIWLSEFGYSLTTDSAVPIPNLSILDSQHRVSREINLEINAKAEAAGEV</sequence>
<gene>
    <name evidence="1" type="ORF">KME07_06860</name>
</gene>
<dbReference type="AlphaFoldDB" id="A0A951P9D7"/>
<dbReference type="Proteomes" id="UP000707356">
    <property type="component" value="Unassembled WGS sequence"/>
</dbReference>
<accession>A0A951P9D7</accession>
<organism evidence="1 2">
    <name type="scientific">Pegethrix bostrychoides GSE-TBD4-15B</name>
    <dbReference type="NCBI Taxonomy" id="2839662"/>
    <lineage>
        <taxon>Bacteria</taxon>
        <taxon>Bacillati</taxon>
        <taxon>Cyanobacteriota</taxon>
        <taxon>Cyanophyceae</taxon>
        <taxon>Oculatellales</taxon>
        <taxon>Oculatellaceae</taxon>
        <taxon>Pegethrix</taxon>
    </lineage>
</organism>
<evidence type="ECO:0000313" key="2">
    <source>
        <dbReference type="Proteomes" id="UP000707356"/>
    </source>
</evidence>
<name>A0A951P9D7_9CYAN</name>
<proteinExistence type="predicted"/>
<comment type="caution">
    <text evidence="1">The sequence shown here is derived from an EMBL/GenBank/DDBJ whole genome shotgun (WGS) entry which is preliminary data.</text>
</comment>
<reference evidence="1" key="2">
    <citation type="journal article" date="2022" name="Microbiol. Resour. Announc.">
        <title>Metagenome Sequencing to Explore Phylogenomics of Terrestrial Cyanobacteria.</title>
        <authorList>
            <person name="Ward R.D."/>
            <person name="Stajich J.E."/>
            <person name="Johansen J.R."/>
            <person name="Huntemann M."/>
            <person name="Clum A."/>
            <person name="Foster B."/>
            <person name="Foster B."/>
            <person name="Roux S."/>
            <person name="Palaniappan K."/>
            <person name="Varghese N."/>
            <person name="Mukherjee S."/>
            <person name="Reddy T.B.K."/>
            <person name="Daum C."/>
            <person name="Copeland A."/>
            <person name="Chen I.A."/>
            <person name="Ivanova N.N."/>
            <person name="Kyrpides N.C."/>
            <person name="Shapiro N."/>
            <person name="Eloe-Fadrosh E.A."/>
            <person name="Pietrasiak N."/>
        </authorList>
    </citation>
    <scope>NUCLEOTIDE SEQUENCE</scope>
    <source>
        <strain evidence="1">GSE-TBD4-15B</strain>
    </source>
</reference>
<evidence type="ECO:0000313" key="1">
    <source>
        <dbReference type="EMBL" id="MBW4465147.1"/>
    </source>
</evidence>
<reference evidence="1" key="1">
    <citation type="submission" date="2021-05" db="EMBL/GenBank/DDBJ databases">
        <authorList>
            <person name="Pietrasiak N."/>
            <person name="Ward R."/>
            <person name="Stajich J.E."/>
            <person name="Kurbessoian T."/>
        </authorList>
    </citation>
    <scope>NUCLEOTIDE SEQUENCE</scope>
    <source>
        <strain evidence="1">GSE-TBD4-15B</strain>
    </source>
</reference>
<dbReference type="EMBL" id="JAHHHV010000032">
    <property type="protein sequence ID" value="MBW4465147.1"/>
    <property type="molecule type" value="Genomic_DNA"/>
</dbReference>